<dbReference type="EMBL" id="JACZHT010000005">
    <property type="protein sequence ID" value="MBE1237472.1"/>
    <property type="molecule type" value="Genomic_DNA"/>
</dbReference>
<dbReference type="PANTHER" id="PTHR11717">
    <property type="entry name" value="LOW MOLECULAR WEIGHT PROTEIN TYROSINE PHOSPHATASE"/>
    <property type="match status" value="1"/>
</dbReference>
<comment type="caution">
    <text evidence="7">The sequence shown here is derived from an EMBL/GenBank/DDBJ whole genome shotgun (WGS) entry which is preliminary data.</text>
</comment>
<evidence type="ECO:0000256" key="4">
    <source>
        <dbReference type="ARBA" id="ARBA00022912"/>
    </source>
</evidence>
<keyword evidence="3" id="KW-0378">Hydrolase</keyword>
<dbReference type="InterPro" id="IPR023485">
    <property type="entry name" value="Ptyr_pPase"/>
</dbReference>
<dbReference type="Proteomes" id="UP000631034">
    <property type="component" value="Unassembled WGS sequence"/>
</dbReference>
<dbReference type="SUPFAM" id="SSF52788">
    <property type="entry name" value="Phosphotyrosine protein phosphatases I"/>
    <property type="match status" value="1"/>
</dbReference>
<gene>
    <name evidence="7" type="ORF">IHV25_07400</name>
</gene>
<dbReference type="FunFam" id="3.40.50.2300:FF:000113">
    <property type="entry name" value="Low molecular weight protein-tyrosine-phosphatase"/>
    <property type="match status" value="1"/>
</dbReference>
<dbReference type="InterPro" id="IPR036196">
    <property type="entry name" value="Ptyr_pPase_sf"/>
</dbReference>
<accession>A0A8J7CPU6</accession>
<sequence length="159" mass="17364">MKRILFVCTGNICRSPTAEAVFRKMADAAGLAVEADSAGLADYHVGHPPDPRSREAARERGYDLSSLRARTVSLRDFTDFDLIVAMDRGHFNTLMHLAPDDASERICMMTDYASRPPKSEDVPDPYYGGAQGFEDVLDLLEDSCAGLVASLKAAVPEPR</sequence>
<dbReference type="GO" id="GO:0004725">
    <property type="term" value="F:protein tyrosine phosphatase activity"/>
    <property type="evidence" value="ECO:0007669"/>
    <property type="project" value="UniProtKB-EC"/>
</dbReference>
<evidence type="ECO:0000313" key="7">
    <source>
        <dbReference type="EMBL" id="MBE1237472.1"/>
    </source>
</evidence>
<dbReference type="InterPro" id="IPR050438">
    <property type="entry name" value="LMW_PTPase"/>
</dbReference>
<keyword evidence="4" id="KW-0904">Protein phosphatase</keyword>
<dbReference type="EC" id="3.1.3.48" evidence="2"/>
<dbReference type="PRINTS" id="PR00719">
    <property type="entry name" value="LMWPTPASE"/>
</dbReference>
<organism evidence="7 8">
    <name type="scientific">Phaeovibrio sulfidiphilus</name>
    <dbReference type="NCBI Taxonomy" id="1220600"/>
    <lineage>
        <taxon>Bacteria</taxon>
        <taxon>Pseudomonadati</taxon>
        <taxon>Pseudomonadota</taxon>
        <taxon>Alphaproteobacteria</taxon>
        <taxon>Rhodospirillales</taxon>
        <taxon>Rhodospirillaceae</taxon>
        <taxon>Phaeovibrio</taxon>
    </lineage>
</organism>
<protein>
    <recommendedName>
        <fullName evidence="2">protein-tyrosine-phosphatase</fullName>
        <ecNumber evidence="2">3.1.3.48</ecNumber>
    </recommendedName>
</protein>
<reference evidence="7" key="1">
    <citation type="submission" date="2020-10" db="EMBL/GenBank/DDBJ databases">
        <title>Genome sequence of the unusual species of purple photosynthetic bacteria, Phaeovibrio sulfidiphilus DSM 23193, type strain.</title>
        <authorList>
            <person name="Kyndt J.A."/>
            <person name="Meyer T.E."/>
        </authorList>
    </citation>
    <scope>NUCLEOTIDE SEQUENCE</scope>
    <source>
        <strain evidence="7">DSM 23193</strain>
    </source>
</reference>
<name>A0A8J7CPU6_9PROT</name>
<evidence type="ECO:0000256" key="2">
    <source>
        <dbReference type="ARBA" id="ARBA00013064"/>
    </source>
</evidence>
<dbReference type="RefSeq" id="WP_192534482.1">
    <property type="nucleotide sequence ID" value="NZ_JACZHT010000005.1"/>
</dbReference>
<dbReference type="AlphaFoldDB" id="A0A8J7CPU6"/>
<dbReference type="Gene3D" id="3.40.50.2300">
    <property type="match status" value="1"/>
</dbReference>
<evidence type="ECO:0000256" key="1">
    <source>
        <dbReference type="ARBA" id="ARBA00011063"/>
    </source>
</evidence>
<evidence type="ECO:0000256" key="3">
    <source>
        <dbReference type="ARBA" id="ARBA00022801"/>
    </source>
</evidence>
<feature type="domain" description="Phosphotyrosine protein phosphatase I" evidence="6">
    <location>
        <begin position="2"/>
        <end position="150"/>
    </location>
</feature>
<feature type="active site" evidence="5">
    <location>
        <position position="14"/>
    </location>
</feature>
<comment type="similarity">
    <text evidence="1">Belongs to the low molecular weight phosphotyrosine protein phosphatase family.</text>
</comment>
<keyword evidence="8" id="KW-1185">Reference proteome</keyword>
<feature type="active site" description="Nucleophile" evidence="5">
    <location>
        <position position="8"/>
    </location>
</feature>
<dbReference type="SMART" id="SM00226">
    <property type="entry name" value="LMWPc"/>
    <property type="match status" value="1"/>
</dbReference>
<evidence type="ECO:0000256" key="5">
    <source>
        <dbReference type="PIRSR" id="PIRSR617867-1"/>
    </source>
</evidence>
<dbReference type="PANTHER" id="PTHR11717:SF7">
    <property type="entry name" value="LOW MOLECULAR WEIGHT PHOSPHOTYROSINE PROTEIN PHOSPHATASE"/>
    <property type="match status" value="1"/>
</dbReference>
<evidence type="ECO:0000313" key="8">
    <source>
        <dbReference type="Proteomes" id="UP000631034"/>
    </source>
</evidence>
<evidence type="ECO:0000259" key="6">
    <source>
        <dbReference type="SMART" id="SM00226"/>
    </source>
</evidence>
<feature type="active site" description="Proton donor" evidence="5">
    <location>
        <position position="124"/>
    </location>
</feature>
<dbReference type="InterPro" id="IPR017867">
    <property type="entry name" value="Tyr_phospatase_low_mol_wt"/>
</dbReference>
<dbReference type="CDD" id="cd16343">
    <property type="entry name" value="LMWPTP"/>
    <property type="match status" value="1"/>
</dbReference>
<dbReference type="Pfam" id="PF01451">
    <property type="entry name" value="LMWPc"/>
    <property type="match status" value="1"/>
</dbReference>
<proteinExistence type="inferred from homology"/>